<dbReference type="EMBL" id="KN880538">
    <property type="protein sequence ID" value="KIY66989.1"/>
    <property type="molecule type" value="Genomic_DNA"/>
</dbReference>
<dbReference type="STRING" id="1314674.A0A0D7BA03"/>
<organism evidence="1 2">
    <name type="scientific">Cylindrobasidium torrendii FP15055 ss-10</name>
    <dbReference type="NCBI Taxonomy" id="1314674"/>
    <lineage>
        <taxon>Eukaryota</taxon>
        <taxon>Fungi</taxon>
        <taxon>Dikarya</taxon>
        <taxon>Basidiomycota</taxon>
        <taxon>Agaricomycotina</taxon>
        <taxon>Agaricomycetes</taxon>
        <taxon>Agaricomycetidae</taxon>
        <taxon>Agaricales</taxon>
        <taxon>Marasmiineae</taxon>
        <taxon>Physalacriaceae</taxon>
        <taxon>Cylindrobasidium</taxon>
    </lineage>
</organism>
<gene>
    <name evidence="1" type="ORF">CYLTODRAFT_422932</name>
</gene>
<accession>A0A0D7BA03</accession>
<evidence type="ECO:0000313" key="1">
    <source>
        <dbReference type="EMBL" id="KIY66989.1"/>
    </source>
</evidence>
<protein>
    <submittedName>
        <fullName evidence="1">Uncharacterized protein</fullName>
    </submittedName>
</protein>
<dbReference type="Proteomes" id="UP000054007">
    <property type="component" value="Unassembled WGS sequence"/>
</dbReference>
<reference evidence="1 2" key="1">
    <citation type="journal article" date="2015" name="Fungal Genet. Biol.">
        <title>Evolution of novel wood decay mechanisms in Agaricales revealed by the genome sequences of Fistulina hepatica and Cylindrobasidium torrendii.</title>
        <authorList>
            <person name="Floudas D."/>
            <person name="Held B.W."/>
            <person name="Riley R."/>
            <person name="Nagy L.G."/>
            <person name="Koehler G."/>
            <person name="Ransdell A.S."/>
            <person name="Younus H."/>
            <person name="Chow J."/>
            <person name="Chiniquy J."/>
            <person name="Lipzen A."/>
            <person name="Tritt A."/>
            <person name="Sun H."/>
            <person name="Haridas S."/>
            <person name="LaButti K."/>
            <person name="Ohm R.A."/>
            <person name="Kues U."/>
            <person name="Blanchette R.A."/>
            <person name="Grigoriev I.V."/>
            <person name="Minto R.E."/>
            <person name="Hibbett D.S."/>
        </authorList>
    </citation>
    <scope>NUCLEOTIDE SEQUENCE [LARGE SCALE GENOMIC DNA]</scope>
    <source>
        <strain evidence="1 2">FP15055 ss-10</strain>
    </source>
</reference>
<name>A0A0D7BA03_9AGAR</name>
<keyword evidence="2" id="KW-1185">Reference proteome</keyword>
<evidence type="ECO:0000313" key="2">
    <source>
        <dbReference type="Proteomes" id="UP000054007"/>
    </source>
</evidence>
<dbReference type="AlphaFoldDB" id="A0A0D7BA03"/>
<proteinExistence type="predicted"/>
<sequence length="253" mass="28797">MLESVFSFPDLQELIFEYECYNGPNLPGLKPVYHANLKNLLCCVATLSYLTLPALECLAVVPYDGQENQDISWVDNVTALIHRSECRLTDLHILEDACTSRGNYSFKKLFALLAPTLVVFGLDPSSSPNTQEIIHSITRTESSAGSLPCLEYLKFSIHEYYIDRDPIDFDSFVDAFTTTLISLRDDDLAEKWHAPLLKQVSVICKNDTLIARLRAACLDSLSSRGLEVGYAREPWTGVRTYEWHTTWYDRTRR</sequence>